<sequence length="44" mass="5119">MAGLIVFRFHFHCMFAATFVAISTWVENPHLLLPAHEHFYKSNS</sequence>
<reference evidence="2" key="1">
    <citation type="submission" date="2014-09" db="EMBL/GenBank/DDBJ databases">
        <authorList>
            <person name="Magalhaes I.L.F."/>
            <person name="Oliveira U."/>
            <person name="Santos F.R."/>
            <person name="Vidigal T.H.D.A."/>
            <person name="Brescovit A.D."/>
            <person name="Santos A.J."/>
        </authorList>
    </citation>
    <scope>NUCLEOTIDE SEQUENCE</scope>
    <source>
        <tissue evidence="2">Shoot tissue taken approximately 20 cm above the soil surface</tissue>
    </source>
</reference>
<dbReference type="EMBL" id="GBRH01246808">
    <property type="protein sequence ID" value="JAD51087.1"/>
    <property type="molecule type" value="Transcribed_RNA"/>
</dbReference>
<protein>
    <submittedName>
        <fullName evidence="2">Uncharacterized protein</fullName>
    </submittedName>
</protein>
<evidence type="ECO:0000313" key="2">
    <source>
        <dbReference type="EMBL" id="JAD51087.1"/>
    </source>
</evidence>
<reference evidence="2" key="2">
    <citation type="journal article" date="2015" name="Data Brief">
        <title>Shoot transcriptome of the giant reed, Arundo donax.</title>
        <authorList>
            <person name="Barrero R.A."/>
            <person name="Guerrero F.D."/>
            <person name="Moolhuijzen P."/>
            <person name="Goolsby J.A."/>
            <person name="Tidwell J."/>
            <person name="Bellgard S.E."/>
            <person name="Bellgard M.I."/>
        </authorList>
    </citation>
    <scope>NUCLEOTIDE SEQUENCE</scope>
    <source>
        <tissue evidence="2">Shoot tissue taken approximately 20 cm above the soil surface</tissue>
    </source>
</reference>
<keyword evidence="1" id="KW-0472">Membrane</keyword>
<dbReference type="AlphaFoldDB" id="A0A0A9AVJ7"/>
<proteinExistence type="predicted"/>
<accession>A0A0A9AVJ7</accession>
<feature type="transmembrane region" description="Helical" evidence="1">
    <location>
        <begin position="7"/>
        <end position="26"/>
    </location>
</feature>
<evidence type="ECO:0000256" key="1">
    <source>
        <dbReference type="SAM" id="Phobius"/>
    </source>
</evidence>
<organism evidence="2">
    <name type="scientific">Arundo donax</name>
    <name type="common">Giant reed</name>
    <name type="synonym">Donax arundinaceus</name>
    <dbReference type="NCBI Taxonomy" id="35708"/>
    <lineage>
        <taxon>Eukaryota</taxon>
        <taxon>Viridiplantae</taxon>
        <taxon>Streptophyta</taxon>
        <taxon>Embryophyta</taxon>
        <taxon>Tracheophyta</taxon>
        <taxon>Spermatophyta</taxon>
        <taxon>Magnoliopsida</taxon>
        <taxon>Liliopsida</taxon>
        <taxon>Poales</taxon>
        <taxon>Poaceae</taxon>
        <taxon>PACMAD clade</taxon>
        <taxon>Arundinoideae</taxon>
        <taxon>Arundineae</taxon>
        <taxon>Arundo</taxon>
    </lineage>
</organism>
<name>A0A0A9AVJ7_ARUDO</name>
<keyword evidence="1" id="KW-1133">Transmembrane helix</keyword>
<keyword evidence="1" id="KW-0812">Transmembrane</keyword>